<feature type="disulfide bond" evidence="5">
    <location>
        <begin position="876"/>
        <end position="940"/>
    </location>
</feature>
<feature type="disulfide bond" evidence="5">
    <location>
        <begin position="32"/>
        <end position="96"/>
    </location>
</feature>
<feature type="disulfide bond" evidence="5">
    <location>
        <begin position="284"/>
        <end position="294"/>
    </location>
</feature>
<dbReference type="SUPFAM" id="SSF56487">
    <property type="entry name" value="SRCR-like"/>
    <property type="match status" value="10"/>
</dbReference>
<sequence length="1045" mass="112753">YVYFTAVRLVNSYLSHAGRVEVLFSGIWGTICGDYWDLPDADVVCHQLGYDGALRAVRNAAFGRGTGPIWLDDVQCVGNEPSISHCNHLGLGGHNCGHYQDAGVICRPAVRLVSSANLPLSGRVEVFYNGTWGTICDDLWGSQDAEVVCHQLGYDGALSAPGAAAFGQGTGQIWLDNVRCFGNEKTISQCRHEGWGVENCGHSKDAGVVCRPKAVRLVNSYFSHAGRVEVLFSGIWGTICGDYWDLPDADVVCHQLGYDGALRAVRNAAFGQGTGQIWLDDVQCVGNETSISQCNHLGLGVHNCRHNKDAGVVCRPAGKLSYILTLTIVRLVSPTNSLWSGRVEVFYNGTWGTICDDSWDLQDAEVVCRQLGYNGASSAPADAVFGQGTGPIWLDDVNCEGNETLITQCSHGGWGVHNCGHGKNAGVVCRQLKVRLVSPTNLPSSGRVEVFYNGTWGTICDYRWNLRNAEVVCRQLGYHGASSAPRAAAFGQGTGQIWLNDVRCVGNEKSIAQCSHRGWGVENCGHSEDAGVVCRPKAVRLVNSYLSRAGRVEVLYIRTWGTICSDSWDLQDANVVCNQLGYDGALRAVRNAAFGQGRGQIWLDDVRCVGNERSISHCSHSGLGVHNCGHYKDAGVVCRPAVRLVSSTNSLSSGRVEVFYNGTWGTICDDLWDLQDADVVCRQLGYDGALSAPGAAAFGQGTGQIWLDNVGCFGNEKSISQCGHQGWGVHNCVHSKDAGVVCRPKAVRLVNSYLSRAGRVEVLYNGTWGTICGDVWDLQDANVVCNQLGYDGALRAVRNAAFGQGRGQIWLDDVRCVGNERSISHCSHSGLGVHNCGHYKDAGVVCRPAVRLVSPDNSPSFGRVEVQFHGIWGTICGNHWDLKDANVVCRQLGYDGALSALKDAEFGQGTGPIWLNRVQCGGSEKSVSQCPHAGWGGHSCGHQNDVSVVCHQIKVRLVSPTNLPSSGRVEVFYNHTWGTICDDLWDSQDADVVCRQLGYDGALSAPREAAFGQGTGQIWLDDVRCVGNEKSISQCSHQGWGIENC</sequence>
<keyword evidence="4" id="KW-0325">Glycoprotein</keyword>
<feature type="disulfide bond" evidence="5">
    <location>
        <begin position="460"/>
        <end position="524"/>
    </location>
</feature>
<evidence type="ECO:0000256" key="1">
    <source>
        <dbReference type="ARBA" id="ARBA00022729"/>
    </source>
</evidence>
<feature type="domain" description="SRCR" evidence="6">
    <location>
        <begin position="642"/>
        <end position="743"/>
    </location>
</feature>
<feature type="disulfide bond" evidence="5">
    <location>
        <begin position="816"/>
        <end position="826"/>
    </location>
</feature>
<feature type="disulfide bond" evidence="5">
    <location>
        <begin position="668"/>
        <end position="732"/>
    </location>
</feature>
<feature type="disulfide bond" evidence="5">
    <location>
        <begin position="608"/>
        <end position="618"/>
    </location>
</feature>
<feature type="domain" description="SRCR" evidence="6">
    <location>
        <begin position="850"/>
        <end position="951"/>
    </location>
</feature>
<dbReference type="Gene3D" id="3.10.250.10">
    <property type="entry name" value="SRCR-like domain"/>
    <property type="match status" value="10"/>
</dbReference>
<organism evidence="7 8">
    <name type="scientific">Pocillopora meandrina</name>
    <dbReference type="NCBI Taxonomy" id="46732"/>
    <lineage>
        <taxon>Eukaryota</taxon>
        <taxon>Metazoa</taxon>
        <taxon>Cnidaria</taxon>
        <taxon>Anthozoa</taxon>
        <taxon>Hexacorallia</taxon>
        <taxon>Scleractinia</taxon>
        <taxon>Astrocoeniina</taxon>
        <taxon>Pocilloporidae</taxon>
        <taxon>Pocillopora</taxon>
    </lineage>
</organism>
<evidence type="ECO:0000256" key="2">
    <source>
        <dbReference type="ARBA" id="ARBA00022737"/>
    </source>
</evidence>
<comment type="caution">
    <text evidence="7">The sequence shown here is derived from an EMBL/GenBank/DDBJ whole genome shotgun (WGS) entry which is preliminary data.</text>
</comment>
<keyword evidence="3 5" id="KW-1015">Disulfide bond</keyword>
<feature type="domain" description="SRCR" evidence="6">
    <location>
        <begin position="110"/>
        <end position="211"/>
    </location>
</feature>
<feature type="disulfide bond" evidence="5">
    <location>
        <begin position="920"/>
        <end position="930"/>
    </location>
</feature>
<feature type="disulfide bond" evidence="5">
    <location>
        <begin position="180"/>
        <end position="190"/>
    </location>
</feature>
<feature type="disulfide bond" evidence="5">
    <location>
        <begin position="136"/>
        <end position="200"/>
    </location>
</feature>
<feature type="domain" description="SRCR" evidence="6">
    <location>
        <begin position="329"/>
        <end position="430"/>
    </location>
</feature>
<evidence type="ECO:0000259" key="6">
    <source>
        <dbReference type="PROSITE" id="PS50287"/>
    </source>
</evidence>
<feature type="domain" description="SRCR" evidence="6">
    <location>
        <begin position="955"/>
        <end position="1045"/>
    </location>
</feature>
<proteinExistence type="predicted"/>
<feature type="disulfide bond" evidence="5">
    <location>
        <begin position="253"/>
        <end position="314"/>
    </location>
</feature>
<feature type="disulfide bond" evidence="5">
    <location>
        <begin position="45"/>
        <end position="106"/>
    </location>
</feature>
<feature type="disulfide bond" evidence="5">
    <location>
        <begin position="981"/>
        <end position="1045"/>
    </location>
</feature>
<keyword evidence="8" id="KW-1185">Reference proteome</keyword>
<dbReference type="Proteomes" id="UP001159428">
    <property type="component" value="Unassembled WGS sequence"/>
</dbReference>
<keyword evidence="2" id="KW-0677">Repeat</keyword>
<feature type="disulfide bond" evidence="5">
    <location>
        <begin position="368"/>
        <end position="429"/>
    </location>
</feature>
<feature type="disulfide bond" evidence="5">
    <location>
        <begin position="577"/>
        <end position="638"/>
    </location>
</feature>
<protein>
    <recommendedName>
        <fullName evidence="6">SRCR domain-containing protein</fullName>
    </recommendedName>
</protein>
<dbReference type="PRINTS" id="PR00258">
    <property type="entry name" value="SPERACTRCPTR"/>
</dbReference>
<feature type="disulfide bond" evidence="5">
    <location>
        <begin position="399"/>
        <end position="409"/>
    </location>
</feature>
<evidence type="ECO:0000313" key="7">
    <source>
        <dbReference type="EMBL" id="CAH3146998.1"/>
    </source>
</evidence>
<feature type="disulfide bond" evidence="5">
    <location>
        <begin position="149"/>
        <end position="210"/>
    </location>
</feature>
<dbReference type="GO" id="GO:0016020">
    <property type="term" value="C:membrane"/>
    <property type="evidence" value="ECO:0007669"/>
    <property type="project" value="InterPro"/>
</dbReference>
<feature type="domain" description="SRCR" evidence="6">
    <location>
        <begin position="434"/>
        <end position="535"/>
    </location>
</feature>
<feature type="disulfide bond" evidence="5">
    <location>
        <begin position="785"/>
        <end position="846"/>
    </location>
</feature>
<feature type="disulfide bond" evidence="5">
    <location>
        <begin position="355"/>
        <end position="419"/>
    </location>
</feature>
<evidence type="ECO:0000313" key="8">
    <source>
        <dbReference type="Proteomes" id="UP001159428"/>
    </source>
</evidence>
<dbReference type="InterPro" id="IPR001190">
    <property type="entry name" value="SRCR"/>
</dbReference>
<comment type="caution">
    <text evidence="5">Lacks conserved residue(s) required for the propagation of feature annotation.</text>
</comment>
<dbReference type="PANTHER" id="PTHR19331:SF465">
    <property type="entry name" value="EGG PEPTIDE SPERACT RECEPTOR"/>
    <property type="match status" value="1"/>
</dbReference>
<feature type="disulfide bond" evidence="5">
    <location>
        <begin position="76"/>
        <end position="86"/>
    </location>
</feature>
<feature type="disulfide bond" evidence="5">
    <location>
        <begin position="473"/>
        <end position="534"/>
    </location>
</feature>
<dbReference type="EMBL" id="CALNXJ010000042">
    <property type="protein sequence ID" value="CAH3146998.1"/>
    <property type="molecule type" value="Genomic_DNA"/>
</dbReference>
<feature type="disulfide bond" evidence="5">
    <location>
        <begin position="564"/>
        <end position="628"/>
    </location>
</feature>
<feature type="domain" description="SRCR" evidence="6">
    <location>
        <begin position="7"/>
        <end position="107"/>
    </location>
</feature>
<evidence type="ECO:0000256" key="5">
    <source>
        <dbReference type="PROSITE-ProRule" id="PRU00196"/>
    </source>
</evidence>
<gene>
    <name evidence="7" type="ORF">PMEA_00023222</name>
</gene>
<feature type="disulfide bond" evidence="5">
    <location>
        <begin position="504"/>
        <end position="514"/>
    </location>
</feature>
<feature type="disulfide bond" evidence="5">
    <location>
        <begin position="889"/>
        <end position="950"/>
    </location>
</feature>
<evidence type="ECO:0000256" key="3">
    <source>
        <dbReference type="ARBA" id="ARBA00023157"/>
    </source>
</evidence>
<keyword evidence="1" id="KW-0732">Signal</keyword>
<feature type="domain" description="SRCR" evidence="6">
    <location>
        <begin position="747"/>
        <end position="847"/>
    </location>
</feature>
<dbReference type="FunFam" id="3.10.250.10:FF:000001">
    <property type="entry name" value="Lysyl oxidase 4 isoform X1"/>
    <property type="match status" value="5"/>
</dbReference>
<reference evidence="7 8" key="1">
    <citation type="submission" date="2022-05" db="EMBL/GenBank/DDBJ databases">
        <authorList>
            <consortium name="Genoscope - CEA"/>
            <person name="William W."/>
        </authorList>
    </citation>
    <scope>NUCLEOTIDE SEQUENCE [LARGE SCALE GENOMIC DNA]</scope>
</reference>
<evidence type="ECO:0000256" key="4">
    <source>
        <dbReference type="ARBA" id="ARBA00023180"/>
    </source>
</evidence>
<dbReference type="Pfam" id="PF00530">
    <property type="entry name" value="SRCR"/>
    <property type="match status" value="10"/>
</dbReference>
<feature type="disulfide bond" evidence="5">
    <location>
        <begin position="772"/>
        <end position="836"/>
    </location>
</feature>
<accession>A0AAU9XGC5</accession>
<feature type="non-terminal residue" evidence="7">
    <location>
        <position position="1"/>
    </location>
</feature>
<feature type="disulfide bond" evidence="5">
    <location>
        <begin position="712"/>
        <end position="722"/>
    </location>
</feature>
<name>A0AAU9XGC5_9CNID</name>
<dbReference type="InterPro" id="IPR036772">
    <property type="entry name" value="SRCR-like_dom_sf"/>
</dbReference>
<dbReference type="FunFam" id="3.10.250.10:FF:000006">
    <property type="entry name" value="neurotrypsin isoform X2"/>
    <property type="match status" value="5"/>
</dbReference>
<feature type="disulfide bond" evidence="5">
    <location>
        <begin position="1025"/>
        <end position="1035"/>
    </location>
</feature>
<dbReference type="AlphaFoldDB" id="A0AAU9XGC5"/>
<feature type="disulfide bond" evidence="5">
    <location>
        <begin position="240"/>
        <end position="304"/>
    </location>
</feature>
<feature type="domain" description="SRCR" evidence="6">
    <location>
        <begin position="215"/>
        <end position="315"/>
    </location>
</feature>
<feature type="disulfide bond" evidence="5">
    <location>
        <begin position="681"/>
        <end position="742"/>
    </location>
</feature>
<feature type="domain" description="SRCR" evidence="6">
    <location>
        <begin position="539"/>
        <end position="639"/>
    </location>
</feature>
<dbReference type="PROSITE" id="PS50287">
    <property type="entry name" value="SRCR_2"/>
    <property type="match status" value="10"/>
</dbReference>
<dbReference type="SMART" id="SM00202">
    <property type="entry name" value="SR"/>
    <property type="match status" value="10"/>
</dbReference>
<dbReference type="PANTHER" id="PTHR19331">
    <property type="entry name" value="SCAVENGER RECEPTOR DOMAIN-CONTAINING"/>
    <property type="match status" value="1"/>
</dbReference>